<reference evidence="1" key="1">
    <citation type="submission" date="2018-04" db="EMBL/GenBank/DDBJ databases">
        <authorList>
            <person name="Jy Z."/>
        </authorList>
    </citation>
    <scope>NUCLEOTIDE SEQUENCE</scope>
    <source>
        <strain evidence="2">AS13</strain>
        <strain evidence="1">LA18</strain>
    </source>
</reference>
<organism evidence="1 4">
    <name type="scientific">Pandoraea cepalis</name>
    <dbReference type="NCBI Taxonomy" id="2508294"/>
    <lineage>
        <taxon>Bacteria</taxon>
        <taxon>Pseudomonadati</taxon>
        <taxon>Pseudomonadota</taxon>
        <taxon>Betaproteobacteria</taxon>
        <taxon>Burkholderiales</taxon>
        <taxon>Burkholderiaceae</taxon>
        <taxon>Pandoraea</taxon>
    </lineage>
</organism>
<dbReference type="Proteomes" id="UP001172791">
    <property type="component" value="Unassembled WGS sequence"/>
</dbReference>
<dbReference type="EMBL" id="QAIC01000021">
    <property type="protein sequence ID" value="MDN4571838.1"/>
    <property type="molecule type" value="Genomic_DNA"/>
</dbReference>
<evidence type="ECO:0000313" key="4">
    <source>
        <dbReference type="Proteomes" id="UP001172791"/>
    </source>
</evidence>
<proteinExistence type="predicted"/>
<comment type="caution">
    <text evidence="1">The sequence shown here is derived from an EMBL/GenBank/DDBJ whole genome shotgun (WGS) entry which is preliminary data.</text>
</comment>
<dbReference type="EMBL" id="QAID01000026">
    <property type="protein sequence ID" value="MDN4576854.1"/>
    <property type="molecule type" value="Genomic_DNA"/>
</dbReference>
<accession>A0AAW7MGS8</accession>
<evidence type="ECO:0000313" key="2">
    <source>
        <dbReference type="EMBL" id="MDN4576854.1"/>
    </source>
</evidence>
<dbReference type="AlphaFoldDB" id="A0AAW7MGS8"/>
<gene>
    <name evidence="1" type="ORF">DBA34_00955</name>
    <name evidence="2" type="ORF">DBB29_01780</name>
</gene>
<keyword evidence="3" id="KW-1185">Reference proteome</keyword>
<evidence type="ECO:0000313" key="3">
    <source>
        <dbReference type="Proteomes" id="UP001172788"/>
    </source>
</evidence>
<dbReference type="Proteomes" id="UP001172788">
    <property type="component" value="Unassembled WGS sequence"/>
</dbReference>
<sequence length="205" mass="23353">MSQLDILPRTFQANVDRLLQRVIQPSLDALAIHPELQFGEAASMDEFLERAAAVVDNHTANEAAKAYSLTLAGLFERQVRIWGRACLRITMPGEKQGQEPFLRYLALCAKAGDVEFDPDLSDTLKEMFLVANAYRHGDGRSTTELKEFAPRLWEYSPTEYVDLLPLDNEESSEQLRLQSTDVIRYARACIRFWGRADKLPMATQW</sequence>
<evidence type="ECO:0000313" key="1">
    <source>
        <dbReference type="EMBL" id="MDN4571838.1"/>
    </source>
</evidence>
<protein>
    <submittedName>
        <fullName evidence="1">Uncharacterized protein</fullName>
    </submittedName>
</protein>
<name>A0AAW7MGS8_9BURK</name>